<sequence>MTAPLPRPEGPVRVALAGAGNRGLTYTDWINAHPGRARLTAVADPLPAARARAAAGAAGPVAEFDDWRGLLPGPGGERIADAVLVCTQDRDHVEPVLALARAGYALLTEKPLAPGEEETRRLVEGVLGTGVPFAVCHVLRYTPYTDLVKGVVDSGVLGTVTGIEHLEPVGWWHYAHSYVRGPWRSEAASSPMILAKSSHDLDWIAYVTGRRIETVASFGSLAHFRPENAPEHAATTCLACPEAVESACPYSARKLYYPALRETGGAWPVSHVTDRAHGPEDEAVLTEALRSGPYGRCVYHADNDVVDNQVVAMRLSGGITGTFTMSAFTEQTHRQTRIFGSHGWLRGDGERVTVHDFRDDTVTVHETEATGSNAAEGHGGGDTVLIASFVDALATGDLSRIRSGPLDSLGSHLAAFAAERSRHHGTVEQVPAR</sequence>
<dbReference type="Gene3D" id="3.30.360.10">
    <property type="entry name" value="Dihydrodipicolinate Reductase, domain 2"/>
    <property type="match status" value="1"/>
</dbReference>
<comment type="similarity">
    <text evidence="1">Belongs to the Gfo/Idh/MocA family.</text>
</comment>
<dbReference type="EMBL" id="JAVRER010000006">
    <property type="protein sequence ID" value="MDT0414849.1"/>
    <property type="molecule type" value="Genomic_DNA"/>
</dbReference>
<dbReference type="InterPro" id="IPR051450">
    <property type="entry name" value="Gfo/Idh/MocA_Oxidoreductases"/>
</dbReference>
<accession>A0ABD5E196</accession>
<evidence type="ECO:0000259" key="3">
    <source>
        <dbReference type="Pfam" id="PF02894"/>
    </source>
</evidence>
<dbReference type="InterPro" id="IPR004104">
    <property type="entry name" value="Gfo/Idh/MocA-like_OxRdtase_C"/>
</dbReference>
<dbReference type="Pfam" id="PF01408">
    <property type="entry name" value="GFO_IDH_MocA"/>
    <property type="match status" value="1"/>
</dbReference>
<feature type="domain" description="Gfo/Idh/MocA-like oxidoreductase N-terminal" evidence="2">
    <location>
        <begin position="12"/>
        <end position="134"/>
    </location>
</feature>
<dbReference type="SUPFAM" id="SSF51735">
    <property type="entry name" value="NAD(P)-binding Rossmann-fold domains"/>
    <property type="match status" value="1"/>
</dbReference>
<dbReference type="Gene3D" id="3.40.50.720">
    <property type="entry name" value="NAD(P)-binding Rossmann-like Domain"/>
    <property type="match status" value="1"/>
</dbReference>
<protein>
    <submittedName>
        <fullName evidence="4">Gfo/Idh/MocA family oxidoreductase</fullName>
    </submittedName>
</protein>
<name>A0ABD5E196_9ACTN</name>
<dbReference type="InterPro" id="IPR000683">
    <property type="entry name" value="Gfo/Idh/MocA-like_OxRdtase_N"/>
</dbReference>
<reference evidence="5" key="1">
    <citation type="submission" date="2023-07" db="EMBL/GenBank/DDBJ databases">
        <title>30 novel species of actinomycetes from the DSMZ collection.</title>
        <authorList>
            <person name="Nouioui I."/>
        </authorList>
    </citation>
    <scope>NUCLEOTIDE SEQUENCE [LARGE SCALE GENOMIC DNA]</scope>
    <source>
        <strain evidence="5">DSM 41982</strain>
    </source>
</reference>
<gene>
    <name evidence="4" type="ORF">RM574_05045</name>
</gene>
<evidence type="ECO:0000313" key="5">
    <source>
        <dbReference type="Proteomes" id="UP001183607"/>
    </source>
</evidence>
<evidence type="ECO:0000313" key="4">
    <source>
        <dbReference type="EMBL" id="MDT0414849.1"/>
    </source>
</evidence>
<dbReference type="AlphaFoldDB" id="A0ABD5E196"/>
<evidence type="ECO:0000259" key="2">
    <source>
        <dbReference type="Pfam" id="PF01408"/>
    </source>
</evidence>
<evidence type="ECO:0000256" key="1">
    <source>
        <dbReference type="ARBA" id="ARBA00010928"/>
    </source>
</evidence>
<dbReference type="InterPro" id="IPR036291">
    <property type="entry name" value="NAD(P)-bd_dom_sf"/>
</dbReference>
<proteinExistence type="inferred from homology"/>
<dbReference type="Proteomes" id="UP001183607">
    <property type="component" value="Unassembled WGS sequence"/>
</dbReference>
<organism evidence="4 5">
    <name type="scientific">Streptomyces evansiae</name>
    <dbReference type="NCBI Taxonomy" id="3075535"/>
    <lineage>
        <taxon>Bacteria</taxon>
        <taxon>Bacillati</taxon>
        <taxon>Actinomycetota</taxon>
        <taxon>Actinomycetes</taxon>
        <taxon>Kitasatosporales</taxon>
        <taxon>Streptomycetaceae</taxon>
        <taxon>Streptomyces</taxon>
    </lineage>
</organism>
<dbReference type="PANTHER" id="PTHR43377:SF2">
    <property type="entry name" value="BINDING ROSSMANN FOLD OXIDOREDUCTASE, PUTATIVE (AFU_ORTHOLOGUE AFUA_4G00560)-RELATED"/>
    <property type="match status" value="1"/>
</dbReference>
<dbReference type="SUPFAM" id="SSF55347">
    <property type="entry name" value="Glyceraldehyde-3-phosphate dehydrogenase-like, C-terminal domain"/>
    <property type="match status" value="1"/>
</dbReference>
<dbReference type="PANTHER" id="PTHR43377">
    <property type="entry name" value="BILIVERDIN REDUCTASE A"/>
    <property type="match status" value="1"/>
</dbReference>
<dbReference type="Pfam" id="PF02894">
    <property type="entry name" value="GFO_IDH_MocA_C"/>
    <property type="match status" value="1"/>
</dbReference>
<dbReference type="RefSeq" id="WP_007830008.1">
    <property type="nucleotide sequence ID" value="NZ_JAVRER010000006.1"/>
</dbReference>
<feature type="domain" description="Gfo/Idh/MocA-like oxidoreductase C-terminal" evidence="3">
    <location>
        <begin position="150"/>
        <end position="364"/>
    </location>
</feature>
<comment type="caution">
    <text evidence="4">The sequence shown here is derived from an EMBL/GenBank/DDBJ whole genome shotgun (WGS) entry which is preliminary data.</text>
</comment>